<sequence>MSAPPPHRSAPKSIDASASAARRQSTTVQIRKARRADFLARRRQGGGEGDVQGEEAMGDGGGAGEGGGGAGSAAACNTASPAAAPAVAGGSAPLPRYHTNTKVASLHTSPDQLSIIMKSVTKAPVVTTLKALQHVMTLGSITGPNVDAALLLNPGLVPAMAKTFAKPTAPLHNRTSIAHVLTNLASVCSLPTCEAIATNFLHLLNAVLSGSLAGMPEPDTPQLELLTQCLWILGNLGGAGSQPRFAVHSAGTLPLLSRLLEATHSAPGYELVASTSVWAISNLARADFASPSDFLQPTGPIPPSLLTGLLATLPP</sequence>
<dbReference type="EMBL" id="BRYB01000250">
    <property type="protein sequence ID" value="GMI26284.1"/>
    <property type="molecule type" value="Genomic_DNA"/>
</dbReference>
<keyword evidence="3" id="KW-1185">Reference proteome</keyword>
<accession>A0ABQ6MHQ5</accession>
<dbReference type="SUPFAM" id="SSF48371">
    <property type="entry name" value="ARM repeat"/>
    <property type="match status" value="1"/>
</dbReference>
<organism evidence="2 3">
    <name type="scientific">Tetraparma gracilis</name>
    <dbReference type="NCBI Taxonomy" id="2962635"/>
    <lineage>
        <taxon>Eukaryota</taxon>
        <taxon>Sar</taxon>
        <taxon>Stramenopiles</taxon>
        <taxon>Ochrophyta</taxon>
        <taxon>Bolidophyceae</taxon>
        <taxon>Parmales</taxon>
        <taxon>Triparmaceae</taxon>
        <taxon>Tetraparma</taxon>
    </lineage>
</organism>
<dbReference type="Proteomes" id="UP001165060">
    <property type="component" value="Unassembled WGS sequence"/>
</dbReference>
<evidence type="ECO:0008006" key="4">
    <source>
        <dbReference type="Google" id="ProtNLM"/>
    </source>
</evidence>
<gene>
    <name evidence="2" type="ORF">TeGR_g9658</name>
</gene>
<evidence type="ECO:0000313" key="3">
    <source>
        <dbReference type="Proteomes" id="UP001165060"/>
    </source>
</evidence>
<reference evidence="2 3" key="1">
    <citation type="journal article" date="2023" name="Commun. Biol.">
        <title>Genome analysis of Parmales, the sister group of diatoms, reveals the evolutionary specialization of diatoms from phago-mixotrophs to photoautotrophs.</title>
        <authorList>
            <person name="Ban H."/>
            <person name="Sato S."/>
            <person name="Yoshikawa S."/>
            <person name="Yamada K."/>
            <person name="Nakamura Y."/>
            <person name="Ichinomiya M."/>
            <person name="Sato N."/>
            <person name="Blanc-Mathieu R."/>
            <person name="Endo H."/>
            <person name="Kuwata A."/>
            <person name="Ogata H."/>
        </authorList>
    </citation>
    <scope>NUCLEOTIDE SEQUENCE [LARGE SCALE GENOMIC DNA]</scope>
</reference>
<dbReference type="InterPro" id="IPR011989">
    <property type="entry name" value="ARM-like"/>
</dbReference>
<protein>
    <recommendedName>
        <fullName evidence="4">IBB domain-containing protein</fullName>
    </recommendedName>
</protein>
<dbReference type="Gene3D" id="1.25.10.10">
    <property type="entry name" value="Leucine-rich Repeat Variant"/>
    <property type="match status" value="1"/>
</dbReference>
<comment type="caution">
    <text evidence="2">The sequence shown here is derived from an EMBL/GenBank/DDBJ whole genome shotgun (WGS) entry which is preliminary data.</text>
</comment>
<feature type="compositionally biased region" description="Gly residues" evidence="1">
    <location>
        <begin position="58"/>
        <end position="71"/>
    </location>
</feature>
<proteinExistence type="predicted"/>
<evidence type="ECO:0000313" key="2">
    <source>
        <dbReference type="EMBL" id="GMI26284.1"/>
    </source>
</evidence>
<feature type="non-terminal residue" evidence="2">
    <location>
        <position position="315"/>
    </location>
</feature>
<feature type="region of interest" description="Disordered" evidence="1">
    <location>
        <begin position="1"/>
        <end position="76"/>
    </location>
</feature>
<evidence type="ECO:0000256" key="1">
    <source>
        <dbReference type="SAM" id="MobiDB-lite"/>
    </source>
</evidence>
<dbReference type="InterPro" id="IPR016024">
    <property type="entry name" value="ARM-type_fold"/>
</dbReference>
<name>A0ABQ6MHQ5_9STRA</name>